<dbReference type="SMART" id="SM00046">
    <property type="entry name" value="DAGKc"/>
    <property type="match status" value="1"/>
</dbReference>
<keyword evidence="12" id="KW-1208">Phospholipid metabolism</keyword>
<evidence type="ECO:0000256" key="4">
    <source>
        <dbReference type="ARBA" id="ARBA00022679"/>
    </source>
</evidence>
<dbReference type="RefSeq" id="WP_090446289.1">
    <property type="nucleotide sequence ID" value="NZ_FOHU01000020.1"/>
</dbReference>
<dbReference type="STRING" id="426128.SAMN05660297_03178"/>
<dbReference type="InterPro" id="IPR001206">
    <property type="entry name" value="Diacylglycerol_kinase_cat_dom"/>
</dbReference>
<accession>A0A1I0GEQ5</accession>
<protein>
    <submittedName>
        <fullName evidence="14">Diacylglycerol kinase</fullName>
    </submittedName>
</protein>
<keyword evidence="5" id="KW-0479">Metal-binding</keyword>
<keyword evidence="8" id="KW-0067">ATP-binding</keyword>
<dbReference type="NCBIfam" id="TIGR00147">
    <property type="entry name" value="YegS/Rv2252/BmrU family lipid kinase"/>
    <property type="match status" value="1"/>
</dbReference>
<dbReference type="GO" id="GO:0004143">
    <property type="term" value="F:ATP-dependent diacylglycerol kinase activity"/>
    <property type="evidence" value="ECO:0007669"/>
    <property type="project" value="TreeGrafter"/>
</dbReference>
<keyword evidence="6" id="KW-0547">Nucleotide-binding</keyword>
<keyword evidence="9" id="KW-0460">Magnesium</keyword>
<evidence type="ECO:0000256" key="8">
    <source>
        <dbReference type="ARBA" id="ARBA00022840"/>
    </source>
</evidence>
<sequence length="296" mass="33067">MEKIQVICNPNAGRQIVQKNIPKLVEVLNEDANREVDIYYTSKKFDARNKAEKSCYNQYDLIITIGGDGTVNEVINGMMQSDKKPKLAIYPAGTVNDFGTYLKIPRNIEEFGKMLIRNNSTKVDVGVSGDRYFLNVAAAGLLPEVAHKVSSEAKTVLGKFAYYIEGIKEFSKQLFKPMRVKLYINGKEEEKEILFFILANSPSVGGFSYLVPEARIDDGYLDLLMVEYSQLKDVAGMFIKALTGNHANHPALKYLQVQEISILTDNRIDLDLDGELGGSLPASFKVEKQALEIIIP</sequence>
<dbReference type="Gene3D" id="2.60.200.40">
    <property type="match status" value="1"/>
</dbReference>
<evidence type="ECO:0000256" key="7">
    <source>
        <dbReference type="ARBA" id="ARBA00022777"/>
    </source>
</evidence>
<keyword evidence="10" id="KW-0443">Lipid metabolism</keyword>
<dbReference type="InterPro" id="IPR017438">
    <property type="entry name" value="ATP-NAD_kinase_N"/>
</dbReference>
<dbReference type="InterPro" id="IPR050187">
    <property type="entry name" value="Lipid_Phosphate_FormReg"/>
</dbReference>
<evidence type="ECO:0000256" key="5">
    <source>
        <dbReference type="ARBA" id="ARBA00022723"/>
    </source>
</evidence>
<organism evidence="14 15">
    <name type="scientific">Natronincola peptidivorans</name>
    <dbReference type="NCBI Taxonomy" id="426128"/>
    <lineage>
        <taxon>Bacteria</taxon>
        <taxon>Bacillati</taxon>
        <taxon>Bacillota</taxon>
        <taxon>Clostridia</taxon>
        <taxon>Peptostreptococcales</taxon>
        <taxon>Natronincolaceae</taxon>
        <taxon>Natronincola</taxon>
    </lineage>
</organism>
<evidence type="ECO:0000256" key="11">
    <source>
        <dbReference type="ARBA" id="ARBA00023209"/>
    </source>
</evidence>
<dbReference type="InterPro" id="IPR016064">
    <property type="entry name" value="NAD/diacylglycerol_kinase_sf"/>
</dbReference>
<dbReference type="SUPFAM" id="SSF111331">
    <property type="entry name" value="NAD kinase/diacylglycerol kinase-like"/>
    <property type="match status" value="1"/>
</dbReference>
<keyword evidence="15" id="KW-1185">Reference proteome</keyword>
<evidence type="ECO:0000256" key="9">
    <source>
        <dbReference type="ARBA" id="ARBA00022842"/>
    </source>
</evidence>
<gene>
    <name evidence="14" type="ORF">SAMN05660297_03178</name>
</gene>
<proteinExistence type="inferred from homology"/>
<evidence type="ECO:0000256" key="3">
    <source>
        <dbReference type="ARBA" id="ARBA00022516"/>
    </source>
</evidence>
<dbReference type="GO" id="GO:0008654">
    <property type="term" value="P:phospholipid biosynthetic process"/>
    <property type="evidence" value="ECO:0007669"/>
    <property type="project" value="UniProtKB-KW"/>
</dbReference>
<dbReference type="PANTHER" id="PTHR12358:SF106">
    <property type="entry name" value="LIPID KINASE YEGS"/>
    <property type="match status" value="1"/>
</dbReference>
<evidence type="ECO:0000256" key="10">
    <source>
        <dbReference type="ARBA" id="ARBA00023098"/>
    </source>
</evidence>
<keyword evidence="4" id="KW-0808">Transferase</keyword>
<keyword evidence="11" id="KW-0594">Phospholipid biosynthesis</keyword>
<dbReference type="Gene3D" id="3.40.50.10330">
    <property type="entry name" value="Probable inorganic polyphosphate/atp-NAD kinase, domain 1"/>
    <property type="match status" value="1"/>
</dbReference>
<dbReference type="InterPro" id="IPR045540">
    <property type="entry name" value="YegS/DAGK_C"/>
</dbReference>
<evidence type="ECO:0000313" key="14">
    <source>
        <dbReference type="EMBL" id="SET69418.1"/>
    </source>
</evidence>
<evidence type="ECO:0000256" key="2">
    <source>
        <dbReference type="ARBA" id="ARBA00005983"/>
    </source>
</evidence>
<feature type="domain" description="DAGKc" evidence="13">
    <location>
        <begin position="1"/>
        <end position="132"/>
    </location>
</feature>
<dbReference type="InterPro" id="IPR005218">
    <property type="entry name" value="Diacylglycerol/lipid_kinase"/>
</dbReference>
<dbReference type="GO" id="GO:0005524">
    <property type="term" value="F:ATP binding"/>
    <property type="evidence" value="ECO:0007669"/>
    <property type="project" value="UniProtKB-KW"/>
</dbReference>
<dbReference type="EMBL" id="FOHU01000020">
    <property type="protein sequence ID" value="SET69418.1"/>
    <property type="molecule type" value="Genomic_DNA"/>
</dbReference>
<keyword evidence="3" id="KW-0444">Lipid biosynthesis</keyword>
<dbReference type="GO" id="GO:0005886">
    <property type="term" value="C:plasma membrane"/>
    <property type="evidence" value="ECO:0007669"/>
    <property type="project" value="TreeGrafter"/>
</dbReference>
<dbReference type="Proteomes" id="UP000199568">
    <property type="component" value="Unassembled WGS sequence"/>
</dbReference>
<evidence type="ECO:0000313" key="15">
    <source>
        <dbReference type="Proteomes" id="UP000199568"/>
    </source>
</evidence>
<dbReference type="Pfam" id="PF19279">
    <property type="entry name" value="YegS_C"/>
    <property type="match status" value="1"/>
</dbReference>
<dbReference type="Pfam" id="PF00781">
    <property type="entry name" value="DAGK_cat"/>
    <property type="match status" value="1"/>
</dbReference>
<keyword evidence="7 14" id="KW-0418">Kinase</keyword>
<comment type="cofactor">
    <cofactor evidence="1">
        <name>Mg(2+)</name>
        <dbReference type="ChEBI" id="CHEBI:18420"/>
    </cofactor>
</comment>
<evidence type="ECO:0000256" key="1">
    <source>
        <dbReference type="ARBA" id="ARBA00001946"/>
    </source>
</evidence>
<name>A0A1I0GEQ5_9FIRM</name>
<dbReference type="GO" id="GO:0046872">
    <property type="term" value="F:metal ion binding"/>
    <property type="evidence" value="ECO:0007669"/>
    <property type="project" value="UniProtKB-KW"/>
</dbReference>
<dbReference type="PROSITE" id="PS50146">
    <property type="entry name" value="DAGK"/>
    <property type="match status" value="1"/>
</dbReference>
<dbReference type="OrthoDB" id="142078at2"/>
<evidence type="ECO:0000256" key="12">
    <source>
        <dbReference type="ARBA" id="ARBA00023264"/>
    </source>
</evidence>
<evidence type="ECO:0000256" key="6">
    <source>
        <dbReference type="ARBA" id="ARBA00022741"/>
    </source>
</evidence>
<dbReference type="PANTHER" id="PTHR12358">
    <property type="entry name" value="SPHINGOSINE KINASE"/>
    <property type="match status" value="1"/>
</dbReference>
<comment type="similarity">
    <text evidence="2">Belongs to the diacylglycerol/lipid kinase family.</text>
</comment>
<reference evidence="14 15" key="1">
    <citation type="submission" date="2016-10" db="EMBL/GenBank/DDBJ databases">
        <authorList>
            <person name="de Groot N.N."/>
        </authorList>
    </citation>
    <scope>NUCLEOTIDE SEQUENCE [LARGE SCALE GENOMIC DNA]</scope>
    <source>
        <strain evidence="14 15">DSM 18979</strain>
    </source>
</reference>
<evidence type="ECO:0000259" key="13">
    <source>
        <dbReference type="PROSITE" id="PS50146"/>
    </source>
</evidence>
<dbReference type="AlphaFoldDB" id="A0A1I0GEQ5"/>